<name>A0A7R8ZMN3_9CRUS</name>
<keyword evidence="4" id="KW-0914">Notch signaling pathway</keyword>
<sequence>MAVDLSDIRHLVDVDWSVGVTTSSSSAHRVLRPFVKLRLTLERRDPPSTSDEFSVMTWPEVIGCFLIVFSCPVVLFVLIVVRDAVHIVIFILSAFTWLVAFTVSALLWLLLDYLGVHIALSVVLAVFVQECFRGVLFLVLQRSRSLLSVLGQAEGVLRQPLYQATVCGLGIGTFTASFAISNMLRHLAGPGSVGISGDPEFLPLVASALTLAFFLHHIAWTVITFHGYAGASRFVLPIAVGLTHLGCTALTLINRRYQSTFFIVSIGGNWFILFCEALLALMISEVQLSKVCPAILDTLRLSGPAIRQPVVPRRSFTDARIKDNLSQASIRADEYPRRAGQDEYNRRLREGRRQACALVNAIQKFGPLPPPA</sequence>
<dbReference type="InterPro" id="IPR017920">
    <property type="entry name" value="COMM"/>
</dbReference>
<evidence type="ECO:0000256" key="2">
    <source>
        <dbReference type="ARBA" id="ARBA00005577"/>
    </source>
</evidence>
<organism evidence="7">
    <name type="scientific">Cyprideis torosa</name>
    <dbReference type="NCBI Taxonomy" id="163714"/>
    <lineage>
        <taxon>Eukaryota</taxon>
        <taxon>Metazoa</taxon>
        <taxon>Ecdysozoa</taxon>
        <taxon>Arthropoda</taxon>
        <taxon>Crustacea</taxon>
        <taxon>Oligostraca</taxon>
        <taxon>Ostracoda</taxon>
        <taxon>Podocopa</taxon>
        <taxon>Podocopida</taxon>
        <taxon>Cytherocopina</taxon>
        <taxon>Cytheroidea</taxon>
        <taxon>Cytherideidae</taxon>
        <taxon>Cyprideis</taxon>
    </lineage>
</organism>
<accession>A0A7R8ZMN3</accession>
<gene>
    <name evidence="7" type="ORF">CTOB1V02_LOCUS8099</name>
</gene>
<dbReference type="GO" id="GO:0016485">
    <property type="term" value="P:protein processing"/>
    <property type="evidence" value="ECO:0007669"/>
    <property type="project" value="InterPro"/>
</dbReference>
<dbReference type="AlphaFoldDB" id="A0A7R8ZMN3"/>
<dbReference type="EMBL" id="OB662557">
    <property type="protein sequence ID" value="CAD7230237.1"/>
    <property type="molecule type" value="Genomic_DNA"/>
</dbReference>
<dbReference type="PANTHER" id="PTHR12889">
    <property type="entry name" value="GAMMA-SECRETASE SUBUNIT APH-1"/>
    <property type="match status" value="1"/>
</dbReference>
<keyword evidence="3" id="KW-0812">Transmembrane</keyword>
<dbReference type="InterPro" id="IPR009294">
    <property type="entry name" value="Aph-1"/>
</dbReference>
<proteinExistence type="inferred from homology"/>
<dbReference type="Pfam" id="PF07258">
    <property type="entry name" value="COMM_domain"/>
    <property type="match status" value="1"/>
</dbReference>
<evidence type="ECO:0000256" key="1">
    <source>
        <dbReference type="ARBA" id="ARBA00004141"/>
    </source>
</evidence>
<evidence type="ECO:0000313" key="7">
    <source>
        <dbReference type="EMBL" id="CAD7230237.1"/>
    </source>
</evidence>
<dbReference type="Pfam" id="PF06105">
    <property type="entry name" value="Aph-1"/>
    <property type="match status" value="1"/>
</dbReference>
<reference evidence="7" key="1">
    <citation type="submission" date="2020-11" db="EMBL/GenBank/DDBJ databases">
        <authorList>
            <person name="Tran Van P."/>
        </authorList>
    </citation>
    <scope>NUCLEOTIDE SEQUENCE</scope>
</reference>
<dbReference type="OrthoDB" id="6507463at2759"/>
<evidence type="ECO:0000256" key="6">
    <source>
        <dbReference type="ARBA" id="ARBA00023136"/>
    </source>
</evidence>
<keyword evidence="6" id="KW-0472">Membrane</keyword>
<dbReference type="GO" id="GO:0016020">
    <property type="term" value="C:membrane"/>
    <property type="evidence" value="ECO:0007669"/>
    <property type="project" value="UniProtKB-SubCell"/>
</dbReference>
<evidence type="ECO:0000256" key="4">
    <source>
        <dbReference type="ARBA" id="ARBA00022976"/>
    </source>
</evidence>
<comment type="similarity">
    <text evidence="2">Belongs to the APH-1 family.</text>
</comment>
<evidence type="ECO:0000256" key="5">
    <source>
        <dbReference type="ARBA" id="ARBA00022989"/>
    </source>
</evidence>
<evidence type="ECO:0000256" key="3">
    <source>
        <dbReference type="ARBA" id="ARBA00022692"/>
    </source>
</evidence>
<protein>
    <submittedName>
        <fullName evidence="7">Uncharacterized protein</fullName>
    </submittedName>
</protein>
<dbReference type="GO" id="GO:0007219">
    <property type="term" value="P:Notch signaling pathway"/>
    <property type="evidence" value="ECO:0007669"/>
    <property type="project" value="UniProtKB-KW"/>
</dbReference>
<keyword evidence="5" id="KW-1133">Transmembrane helix</keyword>
<comment type="subcellular location">
    <subcellularLocation>
        <location evidence="1">Membrane</location>
        <topology evidence="1">Multi-pass membrane protein</topology>
    </subcellularLocation>
</comment>